<sequence>MKLKVVAATALVALAAACTQPEPVPVYVPVEFDKYGNVVGGSIVDGNYVLDDGTVVGPVSPDVSGGNRNRNRERTEQQYQQQQVQQTQTQQQKMGG</sequence>
<feature type="compositionally biased region" description="Low complexity" evidence="1">
    <location>
        <begin position="54"/>
        <end position="68"/>
    </location>
</feature>
<evidence type="ECO:0000313" key="4">
    <source>
        <dbReference type="Proteomes" id="UP000030960"/>
    </source>
</evidence>
<gene>
    <name evidence="3" type="ORF">OA50_03183</name>
</gene>
<organism evidence="3 4">
    <name type="scientific">Mameliella alba</name>
    <dbReference type="NCBI Taxonomy" id="561184"/>
    <lineage>
        <taxon>Bacteria</taxon>
        <taxon>Pseudomonadati</taxon>
        <taxon>Pseudomonadota</taxon>
        <taxon>Alphaproteobacteria</taxon>
        <taxon>Rhodobacterales</taxon>
        <taxon>Roseobacteraceae</taxon>
        <taxon>Mameliella</taxon>
    </lineage>
</organism>
<dbReference type="RefSeq" id="WP_043143343.1">
    <property type="nucleotide sequence ID" value="NZ_AP022337.1"/>
</dbReference>
<evidence type="ECO:0000256" key="1">
    <source>
        <dbReference type="SAM" id="MobiDB-lite"/>
    </source>
</evidence>
<feature type="compositionally biased region" description="Low complexity" evidence="1">
    <location>
        <begin position="77"/>
        <end position="96"/>
    </location>
</feature>
<dbReference type="Proteomes" id="UP000030960">
    <property type="component" value="Unassembled WGS sequence"/>
</dbReference>
<comment type="caution">
    <text evidence="3">The sequence shown here is derived from an EMBL/GenBank/DDBJ whole genome shotgun (WGS) entry which is preliminary data.</text>
</comment>
<keyword evidence="4" id="KW-1185">Reference proteome</keyword>
<dbReference type="PROSITE" id="PS51257">
    <property type="entry name" value="PROKAR_LIPOPROTEIN"/>
    <property type="match status" value="1"/>
</dbReference>
<name>A0A0B3RVK3_9RHOB</name>
<dbReference type="EMBL" id="JSUQ01000012">
    <property type="protein sequence ID" value="KHQ52167.1"/>
    <property type="molecule type" value="Genomic_DNA"/>
</dbReference>
<reference evidence="3 4" key="1">
    <citation type="submission" date="2014-10" db="EMBL/GenBank/DDBJ databases">
        <title>Genome sequence of Ponticoccus sp. strain UMTAT08 isolated from clonal culture of toxic dinoflagellate Alexandrium tamiyavanichii.</title>
        <authorList>
            <person name="Gan H.Y."/>
            <person name="Muhd D.-D."/>
            <person name="Mohd Noor M.E."/>
            <person name="Yeong Y.S."/>
            <person name="Usup G."/>
        </authorList>
    </citation>
    <scope>NUCLEOTIDE SEQUENCE [LARGE SCALE GENOMIC DNA]</scope>
    <source>
        <strain evidence="3 4">UMTAT08</strain>
    </source>
</reference>
<feature type="chain" id="PRO_5043321331" evidence="2">
    <location>
        <begin position="16"/>
        <end position="96"/>
    </location>
</feature>
<feature type="region of interest" description="Disordered" evidence="1">
    <location>
        <begin position="54"/>
        <end position="96"/>
    </location>
</feature>
<proteinExistence type="predicted"/>
<keyword evidence="2" id="KW-0732">Signal</keyword>
<evidence type="ECO:0000313" key="3">
    <source>
        <dbReference type="EMBL" id="KHQ52167.1"/>
    </source>
</evidence>
<feature type="signal peptide" evidence="2">
    <location>
        <begin position="1"/>
        <end position="15"/>
    </location>
</feature>
<protein>
    <submittedName>
        <fullName evidence="3">Uncharacterized protein</fullName>
    </submittedName>
</protein>
<evidence type="ECO:0000256" key="2">
    <source>
        <dbReference type="SAM" id="SignalP"/>
    </source>
</evidence>
<dbReference type="AlphaFoldDB" id="A0A0B3RVK3"/>
<accession>A0A0B3RVK3</accession>